<feature type="domain" description="YdgH/BhsA/McbA-like" evidence="3">
    <location>
        <begin position="46"/>
        <end position="101"/>
    </location>
</feature>
<dbReference type="Pfam" id="PF07338">
    <property type="entry name" value="YdgH_BhsA-like"/>
    <property type="match status" value="1"/>
</dbReference>
<evidence type="ECO:0000256" key="1">
    <source>
        <dbReference type="ARBA" id="ARBA00022729"/>
    </source>
</evidence>
<accession>A0A366ICL7</accession>
<dbReference type="PANTHER" id="PTHR34156">
    <property type="entry name" value="OUTER MEMBRANE PROTEIN-RELATED-RELATED"/>
    <property type="match status" value="1"/>
</dbReference>
<reference evidence="4 5" key="1">
    <citation type="submission" date="2018-06" db="EMBL/GenBank/DDBJ databases">
        <title>Genomic Encyclopedia of Type Strains, Phase IV (KMG-IV): sequencing the most valuable type-strain genomes for metagenomic binning, comparative biology and taxonomic classification.</title>
        <authorList>
            <person name="Goeker M."/>
        </authorList>
    </citation>
    <scope>NUCLEOTIDE SEQUENCE [LARGE SCALE GENOMIC DNA]</scope>
    <source>
        <strain evidence="4 5">DSM 30166</strain>
    </source>
</reference>
<dbReference type="AlphaFoldDB" id="A0A366ICL7"/>
<keyword evidence="1 2" id="KW-0732">Signal</keyword>
<name>A0A366ICL7_9GAMM</name>
<evidence type="ECO:0000256" key="2">
    <source>
        <dbReference type="SAM" id="SignalP"/>
    </source>
</evidence>
<dbReference type="InterPro" id="IPR010854">
    <property type="entry name" value="YdgH/BhsA/McbA-like_dom"/>
</dbReference>
<feature type="signal peptide" evidence="2">
    <location>
        <begin position="1"/>
        <end position="23"/>
    </location>
</feature>
<evidence type="ECO:0000313" key="5">
    <source>
        <dbReference type="Proteomes" id="UP000253046"/>
    </source>
</evidence>
<evidence type="ECO:0000313" key="4">
    <source>
        <dbReference type="EMBL" id="RBP66824.1"/>
    </source>
</evidence>
<dbReference type="NCBIfam" id="NF011433">
    <property type="entry name" value="PRK14864.1"/>
    <property type="match status" value="1"/>
</dbReference>
<dbReference type="PROSITE" id="PS51257">
    <property type="entry name" value="PROKAR_LIPOPROTEIN"/>
    <property type="match status" value="1"/>
</dbReference>
<dbReference type="Gene3D" id="3.30.1660.10">
    <property type="entry name" value="Flavin-binding protein dodecin"/>
    <property type="match status" value="1"/>
</dbReference>
<comment type="caution">
    <text evidence="4">The sequence shown here is derived from an EMBL/GenBank/DDBJ whole genome shotgun (WGS) entry which is preliminary data.</text>
</comment>
<keyword evidence="5" id="KW-1185">Reference proteome</keyword>
<dbReference type="InterPro" id="IPR036275">
    <property type="entry name" value="YdgH-like_sf"/>
</dbReference>
<dbReference type="OrthoDB" id="6415092at2"/>
<dbReference type="SUPFAM" id="SSF159871">
    <property type="entry name" value="YdgH-like"/>
    <property type="match status" value="1"/>
</dbReference>
<dbReference type="InterPro" id="IPR051096">
    <property type="entry name" value="BhsA/McbA_stress_biofilm_assoc"/>
</dbReference>
<protein>
    <submittedName>
        <fullName evidence="4">Uncharacterized protein DUF1471</fullName>
    </submittedName>
</protein>
<proteinExistence type="predicted"/>
<dbReference type="InterPro" id="IPR025543">
    <property type="entry name" value="Dodecin-like"/>
</dbReference>
<dbReference type="EMBL" id="QNRY01000002">
    <property type="protein sequence ID" value="RBP66824.1"/>
    <property type="molecule type" value="Genomic_DNA"/>
</dbReference>
<dbReference type="Proteomes" id="UP000253046">
    <property type="component" value="Unassembled WGS sequence"/>
</dbReference>
<gene>
    <name evidence="4" type="ORF">DES54_10232</name>
</gene>
<feature type="chain" id="PRO_5016933926" evidence="2">
    <location>
        <begin position="24"/>
        <end position="101"/>
    </location>
</feature>
<evidence type="ECO:0000259" key="3">
    <source>
        <dbReference type="Pfam" id="PF07338"/>
    </source>
</evidence>
<dbReference type="RefSeq" id="WP_113864898.1">
    <property type="nucleotide sequence ID" value="NZ_AGJP01000001.1"/>
</dbReference>
<sequence length="101" mass="11017">MNILRIFLLPLVMLLSACQIFQGKPVSAPPPADHAIEITYAQATALEKLGTVSVTVHGSPDDAERAIQQKADASGARYYVIVTKTDTTLPGRWHARAVLYR</sequence>
<organism evidence="4 5">
    <name type="scientific">Brenneria salicis ATCC 15712 = DSM 30166</name>
    <dbReference type="NCBI Taxonomy" id="714314"/>
    <lineage>
        <taxon>Bacteria</taxon>
        <taxon>Pseudomonadati</taxon>
        <taxon>Pseudomonadota</taxon>
        <taxon>Gammaproteobacteria</taxon>
        <taxon>Enterobacterales</taxon>
        <taxon>Pectobacteriaceae</taxon>
        <taxon>Brenneria</taxon>
    </lineage>
</organism>